<feature type="non-terminal residue" evidence="2">
    <location>
        <position position="1"/>
    </location>
</feature>
<organism evidence="2 3">
    <name type="scientific">Prorocentrum cordatum</name>
    <dbReference type="NCBI Taxonomy" id="2364126"/>
    <lineage>
        <taxon>Eukaryota</taxon>
        <taxon>Sar</taxon>
        <taxon>Alveolata</taxon>
        <taxon>Dinophyceae</taxon>
        <taxon>Prorocentrales</taxon>
        <taxon>Prorocentraceae</taxon>
        <taxon>Prorocentrum</taxon>
    </lineage>
</organism>
<feature type="compositionally biased region" description="Basic and acidic residues" evidence="1">
    <location>
        <begin position="940"/>
        <end position="957"/>
    </location>
</feature>
<dbReference type="EMBL" id="CAUYUJ010015469">
    <property type="protein sequence ID" value="CAK0854328.1"/>
    <property type="molecule type" value="Genomic_DNA"/>
</dbReference>
<feature type="region of interest" description="Disordered" evidence="1">
    <location>
        <begin position="699"/>
        <end position="738"/>
    </location>
</feature>
<feature type="region of interest" description="Disordered" evidence="1">
    <location>
        <begin position="77"/>
        <end position="99"/>
    </location>
</feature>
<sequence length="1045" mass="116409">TSQGRSEQWHSGGWDATRSTWQEPDYKPGEQQWASSRSTWTPASTWESYGDRHWKDEHWGDWSSGWRWNDNYKDSKWEPNKRHSGHDDDRPSTNTGKDFADPEIWRGWGDYRMWRRTVLRWRTLTDVPSHKQADRLFRSLDQDLQRKLEDLDDDTLCSSWGFDAIVKRLDLMSGERHGDERRKVARECLLDYSRKQGDNLTEYCARVDTAFDRVATQGLPLPDEWKLMFLEEGVSLDERSAQMVKVLMRDQKDYKSALSAIREMDISHREHLKARRTYATMGSEAPPPQVPTYQVERDDESLLDYSDVSSMDSDGDAEVWAILESADVGEDDAPAALAAINQERRKTWEQNRDLKRQLKTDRKFYDRSGQGRGSDGREKARRPGRRAADGTFRARKSIEGSMEVLELDVLDQVGKFSVPAKDFKAPASVFRFQNRSAKGSGVGRHFRLRAERYVYFGNRQGFEFQVETFQSQGMVDSAGLEVADVGHEERPHTMTDRMQSQTDSAWVYGATGTYVPENLNKGEKGWACLAGWVLYWSARLAEEFGSMCRAKRFWPTNLPKSLRRLSEAYETCWHPPTLVNYGANSWGKWFVCSGCTMRVGYWELRPTKGTVKEEKMCLCKKKDAACTLRGQGWAQGATAEPQWQALICVPKPPPGAERAPLPLHPGMMAGGLAGGSVMTARQPAYQRVAEDAAKVTEALQKDQAEQRSAAAAARRASSTKRKPESDTEAMDTASDPLEEMREYQAKTERDMKGMVESQFQKMMAMIQGVMASQASQQEALERATTTVKEQMTAIATAQGQAQEASRMIRAIAQGSSSSKADQVKVTAAAIDSPPKAEARAPQAREVPQRPVPSGHPSSLGQQMTEPQPQSPPPLAAGAPPGVAPTAWAYIGTAPLDGTSAPAAMASQAMLHQQAAANAGAPQPTRSPALGGYPTYGPPVEQKKDAVTPPRNPDRLFTADEMPIGSTGTLTTEASISLPGTDLAAPPTAAVGPYGKGNNKGKSTPSRKPENGDPWTPGPEEKAAEKRRQEYHEWKEAGWKTFHNGR</sequence>
<dbReference type="Proteomes" id="UP001189429">
    <property type="component" value="Unassembled WGS sequence"/>
</dbReference>
<feature type="compositionally biased region" description="Polar residues" evidence="1">
    <location>
        <begin position="965"/>
        <end position="974"/>
    </location>
</feature>
<feature type="region of interest" description="Disordered" evidence="1">
    <location>
        <begin position="904"/>
        <end position="1045"/>
    </location>
</feature>
<feature type="compositionally biased region" description="Low complexity" evidence="1">
    <location>
        <begin position="907"/>
        <end position="922"/>
    </location>
</feature>
<comment type="caution">
    <text evidence="2">The sequence shown here is derived from an EMBL/GenBank/DDBJ whole genome shotgun (WGS) entry which is preliminary data.</text>
</comment>
<feature type="region of interest" description="Disordered" evidence="1">
    <location>
        <begin position="830"/>
        <end position="880"/>
    </location>
</feature>
<feature type="compositionally biased region" description="Polar residues" evidence="1">
    <location>
        <begin position="855"/>
        <end position="865"/>
    </location>
</feature>
<accession>A0ABN9U5Q4</accession>
<feature type="compositionally biased region" description="Basic and acidic residues" evidence="1">
    <location>
        <begin position="77"/>
        <end position="91"/>
    </location>
</feature>
<evidence type="ECO:0000313" key="2">
    <source>
        <dbReference type="EMBL" id="CAK0854328.1"/>
    </source>
</evidence>
<feature type="compositionally biased region" description="Polar residues" evidence="1">
    <location>
        <begin position="32"/>
        <end position="47"/>
    </location>
</feature>
<evidence type="ECO:0000313" key="3">
    <source>
        <dbReference type="Proteomes" id="UP001189429"/>
    </source>
</evidence>
<feature type="compositionally biased region" description="Basic and acidic residues" evidence="1">
    <location>
        <begin position="1018"/>
        <end position="1037"/>
    </location>
</feature>
<feature type="compositionally biased region" description="Low complexity" evidence="1">
    <location>
        <begin position="707"/>
        <end position="716"/>
    </location>
</feature>
<reference evidence="2" key="1">
    <citation type="submission" date="2023-10" db="EMBL/GenBank/DDBJ databases">
        <authorList>
            <person name="Chen Y."/>
            <person name="Shah S."/>
            <person name="Dougan E. K."/>
            <person name="Thang M."/>
            <person name="Chan C."/>
        </authorList>
    </citation>
    <scope>NUCLEOTIDE SEQUENCE [LARGE SCALE GENOMIC DNA]</scope>
</reference>
<protein>
    <submittedName>
        <fullName evidence="2">Uncharacterized protein</fullName>
    </submittedName>
</protein>
<proteinExistence type="predicted"/>
<feature type="non-terminal residue" evidence="2">
    <location>
        <position position="1045"/>
    </location>
</feature>
<name>A0ABN9U5Q4_9DINO</name>
<gene>
    <name evidence="2" type="ORF">PCOR1329_LOCUS45474</name>
</gene>
<feature type="region of interest" description="Disordered" evidence="1">
    <location>
        <begin position="1"/>
        <end position="47"/>
    </location>
</feature>
<feature type="region of interest" description="Disordered" evidence="1">
    <location>
        <begin position="359"/>
        <end position="391"/>
    </location>
</feature>
<keyword evidence="3" id="KW-1185">Reference proteome</keyword>
<evidence type="ECO:0000256" key="1">
    <source>
        <dbReference type="SAM" id="MobiDB-lite"/>
    </source>
</evidence>